<keyword evidence="5 9" id="KW-0067">ATP-binding</keyword>
<dbReference type="EC" id="6.3.5.4" evidence="3"/>
<comment type="pathway">
    <text evidence="1">Amino-acid biosynthesis; L-asparagine biosynthesis; L-asparagine from L-aspartate (L-Gln route): step 1/1.</text>
</comment>
<dbReference type="PIRSF" id="PIRSF001589">
    <property type="entry name" value="Asn_synthetase_glu-h"/>
    <property type="match status" value="1"/>
</dbReference>
<dbReference type="InterPro" id="IPR014729">
    <property type="entry name" value="Rossmann-like_a/b/a_fold"/>
</dbReference>
<protein>
    <recommendedName>
        <fullName evidence="3">asparagine synthase (glutamine-hydrolyzing)</fullName>
        <ecNumber evidence="3">6.3.5.4</ecNumber>
    </recommendedName>
</protein>
<evidence type="ECO:0000256" key="4">
    <source>
        <dbReference type="ARBA" id="ARBA00022741"/>
    </source>
</evidence>
<evidence type="ECO:0000259" key="11">
    <source>
        <dbReference type="PROSITE" id="PS51278"/>
    </source>
</evidence>
<dbReference type="PATRIC" id="fig|1632867.3.peg.1741"/>
<dbReference type="Gene3D" id="3.60.20.10">
    <property type="entry name" value="Glutamine Phosphoribosylpyrophosphate, subunit 1, domain 1"/>
    <property type="match status" value="1"/>
</dbReference>
<dbReference type="CDD" id="cd01991">
    <property type="entry name" value="Asn_synthase_B_C"/>
    <property type="match status" value="1"/>
</dbReference>
<dbReference type="SUPFAM" id="SSF56235">
    <property type="entry name" value="N-terminal nucleophile aminohydrolases (Ntn hydrolases)"/>
    <property type="match status" value="1"/>
</dbReference>
<evidence type="ECO:0000256" key="9">
    <source>
        <dbReference type="PIRSR" id="PIRSR001589-2"/>
    </source>
</evidence>
<dbReference type="Gene3D" id="3.40.50.620">
    <property type="entry name" value="HUPs"/>
    <property type="match status" value="2"/>
</dbReference>
<accession>A0A0F3IM69</accession>
<organism evidence="12 13">
    <name type="scientific">Methylocucumis oryzae</name>
    <dbReference type="NCBI Taxonomy" id="1632867"/>
    <lineage>
        <taxon>Bacteria</taxon>
        <taxon>Pseudomonadati</taxon>
        <taxon>Pseudomonadota</taxon>
        <taxon>Gammaproteobacteria</taxon>
        <taxon>Methylococcales</taxon>
        <taxon>Methylococcaceae</taxon>
        <taxon>Methylocucumis</taxon>
    </lineage>
</organism>
<sequence length="601" mass="68581">MCGIFGILGPYSPEHARSAFATLAHRGRDNSSIIEEPELFLAHHRLAITDTHARAHQPMRRGNLLLSFNGEIYNHRQLRSVLKNAVWQTESDAEVILAAYATWGIDCVQHFDGMFAFALLDGDKLYLVRDRFGEKSLFYHLTPQGIVFASELKAVKPFLASVRLNEDALHSYLSFLAPTPPHTFYQGIEKLASGEWLCYQRGQLTRQRYYQPLACPASAINDATTALSLIEQQLHDSLRSRLDTQAPVAALLSGGLDSAMLCAIAAEQGKKLPTFTLGYQGYGRDDERTNAKITATELGLEHHEVVIGRDDFAEQLDHVLTALDEPLNDPAALPLYMLMQHIAEQGFKVVLSGEGSDELFLGYRQYFECLDIEQLAQLKHKNWLKNYFHAHFSMHKEWEWYKRVFDNTLLFRTSGEKFTDLQQNRLLRQNIRDNASLRFLAPYRAIFEHSAHQHPAQWYSFIDLQLFVGEHFLTKLDRVSMAHTLEARAPFLNHNLADLVLSVDPLLRIGKGESKALLKQIARRYLSEPIIARKKKGFAYPYLDWLLTTSGLELIESVNAKTGLFNEEALAQCLDMGRKGKIKQHIWGLYVLCHWLKREML</sequence>
<dbReference type="NCBIfam" id="TIGR01536">
    <property type="entry name" value="asn_synth_AEB"/>
    <property type="match status" value="1"/>
</dbReference>
<evidence type="ECO:0000256" key="8">
    <source>
        <dbReference type="PIRSR" id="PIRSR001589-1"/>
    </source>
</evidence>
<dbReference type="Pfam" id="PF00733">
    <property type="entry name" value="Asn_synthase"/>
    <property type="match status" value="1"/>
</dbReference>
<evidence type="ECO:0000256" key="6">
    <source>
        <dbReference type="ARBA" id="ARBA00022962"/>
    </source>
</evidence>
<dbReference type="PROSITE" id="PS51278">
    <property type="entry name" value="GATASE_TYPE_2"/>
    <property type="match status" value="1"/>
</dbReference>
<feature type="binding site" evidence="9">
    <location>
        <position position="92"/>
    </location>
    <ligand>
        <name>L-glutamine</name>
        <dbReference type="ChEBI" id="CHEBI:58359"/>
    </ligand>
</feature>
<keyword evidence="8" id="KW-0061">Asparagine biosynthesis</keyword>
<dbReference type="EMBL" id="LAJX01000017">
    <property type="protein sequence ID" value="KJV07777.1"/>
    <property type="molecule type" value="Genomic_DNA"/>
</dbReference>
<evidence type="ECO:0000313" key="13">
    <source>
        <dbReference type="Proteomes" id="UP000033684"/>
    </source>
</evidence>
<evidence type="ECO:0000256" key="1">
    <source>
        <dbReference type="ARBA" id="ARBA00005187"/>
    </source>
</evidence>
<comment type="caution">
    <text evidence="12">The sequence shown here is derived from an EMBL/GenBank/DDBJ whole genome shotgun (WGS) entry which is preliminary data.</text>
</comment>
<evidence type="ECO:0000256" key="2">
    <source>
        <dbReference type="ARBA" id="ARBA00005752"/>
    </source>
</evidence>
<feature type="domain" description="Glutamine amidotransferase type-2" evidence="11">
    <location>
        <begin position="2"/>
        <end position="202"/>
    </location>
</feature>
<dbReference type="InterPro" id="IPR017932">
    <property type="entry name" value="GATase_2_dom"/>
</dbReference>
<evidence type="ECO:0000256" key="5">
    <source>
        <dbReference type="ARBA" id="ARBA00022840"/>
    </source>
</evidence>
<dbReference type="GO" id="GO:0005829">
    <property type="term" value="C:cytosol"/>
    <property type="evidence" value="ECO:0007669"/>
    <property type="project" value="TreeGrafter"/>
</dbReference>
<dbReference type="GO" id="GO:0006529">
    <property type="term" value="P:asparagine biosynthetic process"/>
    <property type="evidence" value="ECO:0007669"/>
    <property type="project" value="UniProtKB-KW"/>
</dbReference>
<dbReference type="OrthoDB" id="9763290at2"/>
<dbReference type="PANTHER" id="PTHR43284">
    <property type="entry name" value="ASPARAGINE SYNTHETASE (GLUTAMINE-HYDROLYZING)"/>
    <property type="match status" value="1"/>
</dbReference>
<comment type="catalytic activity">
    <reaction evidence="7">
        <text>L-aspartate + L-glutamine + ATP + H2O = L-asparagine + L-glutamate + AMP + diphosphate + H(+)</text>
        <dbReference type="Rhea" id="RHEA:12228"/>
        <dbReference type="ChEBI" id="CHEBI:15377"/>
        <dbReference type="ChEBI" id="CHEBI:15378"/>
        <dbReference type="ChEBI" id="CHEBI:29985"/>
        <dbReference type="ChEBI" id="CHEBI:29991"/>
        <dbReference type="ChEBI" id="CHEBI:30616"/>
        <dbReference type="ChEBI" id="CHEBI:33019"/>
        <dbReference type="ChEBI" id="CHEBI:58048"/>
        <dbReference type="ChEBI" id="CHEBI:58359"/>
        <dbReference type="ChEBI" id="CHEBI:456215"/>
        <dbReference type="EC" id="6.3.5.4"/>
    </reaction>
</comment>
<comment type="similarity">
    <text evidence="2">Belongs to the asparagine synthetase family.</text>
</comment>
<proteinExistence type="inferred from homology"/>
<dbReference type="InterPro" id="IPR033738">
    <property type="entry name" value="AsnB_N"/>
</dbReference>
<dbReference type="GO" id="GO:0005524">
    <property type="term" value="F:ATP binding"/>
    <property type="evidence" value="ECO:0007669"/>
    <property type="project" value="UniProtKB-KW"/>
</dbReference>
<feature type="binding site" evidence="9">
    <location>
        <position position="251"/>
    </location>
    <ligand>
        <name>ATP</name>
        <dbReference type="ChEBI" id="CHEBI:30616"/>
    </ligand>
</feature>
<dbReference type="CDD" id="cd00712">
    <property type="entry name" value="AsnB"/>
    <property type="match status" value="1"/>
</dbReference>
<dbReference type="Pfam" id="PF13537">
    <property type="entry name" value="GATase_7"/>
    <property type="match status" value="1"/>
</dbReference>
<dbReference type="AlphaFoldDB" id="A0A0F3IM69"/>
<dbReference type="RefSeq" id="WP_045778003.1">
    <property type="nucleotide sequence ID" value="NZ_LAJX01000017.1"/>
</dbReference>
<keyword evidence="4 9" id="KW-0547">Nucleotide-binding</keyword>
<evidence type="ECO:0000256" key="3">
    <source>
        <dbReference type="ARBA" id="ARBA00012737"/>
    </source>
</evidence>
<dbReference type="InterPro" id="IPR001962">
    <property type="entry name" value="Asn_synthase"/>
</dbReference>
<dbReference type="SUPFAM" id="SSF52402">
    <property type="entry name" value="Adenine nucleotide alpha hydrolases-like"/>
    <property type="match status" value="1"/>
</dbReference>
<feature type="active site" description="For GATase activity" evidence="8">
    <location>
        <position position="2"/>
    </location>
</feature>
<dbReference type="InterPro" id="IPR051786">
    <property type="entry name" value="ASN_synthetase/amidase"/>
</dbReference>
<feature type="site" description="Important for beta-aspartyl-AMP intermediate formation" evidence="10">
    <location>
        <position position="354"/>
    </location>
</feature>
<dbReference type="Proteomes" id="UP000033684">
    <property type="component" value="Unassembled WGS sequence"/>
</dbReference>
<dbReference type="InterPro" id="IPR029055">
    <property type="entry name" value="Ntn_hydrolases_N"/>
</dbReference>
<feature type="binding site" evidence="9">
    <location>
        <begin position="352"/>
        <end position="353"/>
    </location>
    <ligand>
        <name>ATP</name>
        <dbReference type="ChEBI" id="CHEBI:30616"/>
    </ligand>
</feature>
<dbReference type="GO" id="GO:0004066">
    <property type="term" value="F:asparagine synthase (glutamine-hydrolyzing) activity"/>
    <property type="evidence" value="ECO:0007669"/>
    <property type="project" value="UniProtKB-EC"/>
</dbReference>
<dbReference type="InterPro" id="IPR006426">
    <property type="entry name" value="Asn_synth_AEB"/>
</dbReference>
<name>A0A0F3IM69_9GAMM</name>
<evidence type="ECO:0000256" key="10">
    <source>
        <dbReference type="PIRSR" id="PIRSR001589-3"/>
    </source>
</evidence>
<evidence type="ECO:0000256" key="7">
    <source>
        <dbReference type="ARBA" id="ARBA00048741"/>
    </source>
</evidence>
<gene>
    <name evidence="12" type="ORF">VZ94_02310</name>
</gene>
<reference evidence="13" key="1">
    <citation type="submission" date="2015-03" db="EMBL/GenBank/DDBJ databases">
        <title>Draft genome sequence of a novel methanotroph (Sn10-6) isolated from flooded ricefield rhizosphere in India.</title>
        <authorList>
            <person name="Pandit P.S."/>
            <person name="Pore S.D."/>
            <person name="Arora P."/>
            <person name="Kapse N.G."/>
            <person name="Dhakephalkar P.K."/>
            <person name="Rahalkar M.C."/>
        </authorList>
    </citation>
    <scope>NUCLEOTIDE SEQUENCE [LARGE SCALE GENOMIC DNA]</scope>
    <source>
        <strain evidence="13">Sn10-6</strain>
    </source>
</reference>
<reference evidence="12 13" key="2">
    <citation type="journal article" date="2016" name="Microb. Ecol.">
        <title>Genome Characteristics of a Novel Type I Methanotroph (Sn10-6) Isolated from a Flooded Indian Rice Field.</title>
        <authorList>
            <person name="Rahalkar M.C."/>
            <person name="Pandit P.S."/>
            <person name="Dhakephalkar P.K."/>
            <person name="Pore S."/>
            <person name="Arora P."/>
            <person name="Kapse N."/>
        </authorList>
    </citation>
    <scope>NUCLEOTIDE SEQUENCE [LARGE SCALE GENOMIC DNA]</scope>
    <source>
        <strain evidence="12 13">Sn10-6</strain>
    </source>
</reference>
<dbReference type="PANTHER" id="PTHR43284:SF1">
    <property type="entry name" value="ASPARAGINE SYNTHETASE"/>
    <property type="match status" value="1"/>
</dbReference>
<keyword evidence="8" id="KW-0028">Amino-acid biosynthesis</keyword>
<keyword evidence="13" id="KW-1185">Reference proteome</keyword>
<keyword evidence="6 8" id="KW-0315">Glutamine amidotransferase</keyword>
<evidence type="ECO:0000313" key="12">
    <source>
        <dbReference type="EMBL" id="KJV07777.1"/>
    </source>
</evidence>